<dbReference type="Pfam" id="PF17862">
    <property type="entry name" value="AAA_lid_3"/>
    <property type="match status" value="1"/>
</dbReference>
<evidence type="ECO:0000313" key="9">
    <source>
        <dbReference type="EMBL" id="CEL70148.1"/>
    </source>
</evidence>
<keyword evidence="5 7" id="KW-0067">ATP-binding</keyword>
<dbReference type="InterPro" id="IPR015415">
    <property type="entry name" value="Spast_Vps4_C"/>
</dbReference>
<reference evidence="9" key="1">
    <citation type="journal article" date="2015" name="PLoS ONE">
        <title>Comprehensive Evaluation of Toxoplasma gondii VEG and Neospora caninum LIV Genomes with Tachyzoite Stage Transcriptome and Proteome Defines Novel Transcript Features.</title>
        <authorList>
            <person name="Ramaprasad A."/>
            <person name="Mourier T."/>
            <person name="Naeem R."/>
            <person name="Malas T.B."/>
            <person name="Moussa E."/>
            <person name="Panigrahi A."/>
            <person name="Vermont S.J."/>
            <person name="Otto T.D."/>
            <person name="Wastling J."/>
            <person name="Pain A."/>
        </authorList>
    </citation>
    <scope>NUCLEOTIDE SEQUENCE</scope>
    <source>
        <strain evidence="9">Liverpool</strain>
    </source>
</reference>
<keyword evidence="3 7" id="KW-0547">Nucleotide-binding</keyword>
<evidence type="ECO:0000256" key="7">
    <source>
        <dbReference type="RuleBase" id="RU003651"/>
    </source>
</evidence>
<evidence type="ECO:0000256" key="2">
    <source>
        <dbReference type="ARBA" id="ARBA00006914"/>
    </source>
</evidence>
<feature type="domain" description="AAA+ ATPase" evidence="8">
    <location>
        <begin position="229"/>
        <end position="364"/>
    </location>
</feature>
<dbReference type="GO" id="GO:0016887">
    <property type="term" value="F:ATP hydrolysis activity"/>
    <property type="evidence" value="ECO:0007669"/>
    <property type="project" value="InterPro"/>
</dbReference>
<dbReference type="InterPro" id="IPR003959">
    <property type="entry name" value="ATPase_AAA_core"/>
</dbReference>
<name>A0A0F7UJK9_NEOCL</name>
<dbReference type="Gene3D" id="1.10.8.60">
    <property type="match status" value="1"/>
</dbReference>
<dbReference type="FunFam" id="3.40.50.300:FF:000043">
    <property type="entry name" value="Vacuolar protein sorting-associated protein 4"/>
    <property type="match status" value="1"/>
</dbReference>
<comment type="similarity">
    <text evidence="2 7">Belongs to the AAA ATPase family.</text>
</comment>
<dbReference type="EMBL" id="LN714486">
    <property type="protein sequence ID" value="CEL70148.1"/>
    <property type="molecule type" value="Genomic_DNA"/>
</dbReference>
<keyword evidence="6" id="KW-0472">Membrane</keyword>
<dbReference type="FunFam" id="1.10.8.60:FF:000015">
    <property type="entry name" value="vacuolar protein sorting-associated protein 4A"/>
    <property type="match status" value="1"/>
</dbReference>
<dbReference type="GO" id="GO:0007033">
    <property type="term" value="P:vacuole organization"/>
    <property type="evidence" value="ECO:0007669"/>
    <property type="project" value="TreeGrafter"/>
</dbReference>
<evidence type="ECO:0000256" key="4">
    <source>
        <dbReference type="ARBA" id="ARBA00022753"/>
    </source>
</evidence>
<dbReference type="SMART" id="SM00382">
    <property type="entry name" value="AAA"/>
    <property type="match status" value="1"/>
</dbReference>
<evidence type="ECO:0000256" key="5">
    <source>
        <dbReference type="ARBA" id="ARBA00022840"/>
    </source>
</evidence>
<protein>
    <submittedName>
        <fullName evidence="9">Vacuolar sorting ATPase Vps4, putative</fullName>
    </submittedName>
</protein>
<evidence type="ECO:0000256" key="6">
    <source>
        <dbReference type="ARBA" id="ARBA00023136"/>
    </source>
</evidence>
<comment type="subcellular location">
    <subcellularLocation>
        <location evidence="1">Endosome membrane</location>
        <topology evidence="1">Peripheral membrane protein</topology>
    </subcellularLocation>
</comment>
<keyword evidence="4" id="KW-0967">Endosome</keyword>
<dbReference type="InterPro" id="IPR007330">
    <property type="entry name" value="MIT_dom"/>
</dbReference>
<dbReference type="CDD" id="cd02656">
    <property type="entry name" value="MIT"/>
    <property type="match status" value="1"/>
</dbReference>
<evidence type="ECO:0000256" key="1">
    <source>
        <dbReference type="ARBA" id="ARBA00004481"/>
    </source>
</evidence>
<dbReference type="Gene3D" id="3.40.50.300">
    <property type="entry name" value="P-loop containing nucleotide triphosphate hydrolases"/>
    <property type="match status" value="1"/>
</dbReference>
<dbReference type="SUPFAM" id="SSF52540">
    <property type="entry name" value="P-loop containing nucleoside triphosphate hydrolases"/>
    <property type="match status" value="1"/>
</dbReference>
<dbReference type="InterPro" id="IPR003593">
    <property type="entry name" value="AAA+_ATPase"/>
</dbReference>
<dbReference type="Pfam" id="PF00004">
    <property type="entry name" value="AAA"/>
    <property type="match status" value="1"/>
</dbReference>
<dbReference type="Pfam" id="PF09336">
    <property type="entry name" value="Vps4_C"/>
    <property type="match status" value="1"/>
</dbReference>
<dbReference type="InterPro" id="IPR041569">
    <property type="entry name" value="AAA_lid_3"/>
</dbReference>
<evidence type="ECO:0000256" key="3">
    <source>
        <dbReference type="ARBA" id="ARBA00022741"/>
    </source>
</evidence>
<dbReference type="GO" id="GO:0005524">
    <property type="term" value="F:ATP binding"/>
    <property type="evidence" value="ECO:0007669"/>
    <property type="project" value="UniProtKB-KW"/>
</dbReference>
<dbReference type="InterPro" id="IPR036181">
    <property type="entry name" value="MIT_dom_sf"/>
</dbReference>
<dbReference type="PANTHER" id="PTHR23074">
    <property type="entry name" value="AAA DOMAIN-CONTAINING"/>
    <property type="match status" value="1"/>
</dbReference>
<organism evidence="9">
    <name type="scientific">Neospora caninum (strain Liverpool)</name>
    <dbReference type="NCBI Taxonomy" id="572307"/>
    <lineage>
        <taxon>Eukaryota</taxon>
        <taxon>Sar</taxon>
        <taxon>Alveolata</taxon>
        <taxon>Apicomplexa</taxon>
        <taxon>Conoidasida</taxon>
        <taxon>Coccidia</taxon>
        <taxon>Eucoccidiorida</taxon>
        <taxon>Eimeriorina</taxon>
        <taxon>Sarcocystidae</taxon>
        <taxon>Neospora</taxon>
    </lineage>
</organism>
<dbReference type="InterPro" id="IPR050304">
    <property type="entry name" value="MT-severing_AAA_ATPase"/>
</dbReference>
<dbReference type="GO" id="GO:0010008">
    <property type="term" value="C:endosome membrane"/>
    <property type="evidence" value="ECO:0007669"/>
    <property type="project" value="UniProtKB-SubCell"/>
</dbReference>
<proteinExistence type="inferred from homology"/>
<accession>A0A0F7UJK9</accession>
<gene>
    <name evidence="9" type="ORF">BN1204_058350</name>
</gene>
<evidence type="ECO:0000259" key="8">
    <source>
        <dbReference type="SMART" id="SM00382"/>
    </source>
</evidence>
<sequence length="501" mass="55685">MDLSAYEENLDQAIRLSRQATERDKAGAFAEAFELYKVALDYWHVLCRGQTNALLKEKLYRKMGEYVARAEVLKHFLERQKQQSWQAYTKTPPAFASAASPSMACRSDPLFATPVPHGSSLCCSSAANQGSQPCASTPFPHLLSSPCASFLQADPRDSAKRSSDRGDGCGCTGSMQADDLTEEEKIKEKLNTAIVTEKPEVRWHHIAGLEAAKEALQEAIILPSRERTPWRGILLYGPPGTGKTFLAKAVAAEAQATFLSVSSADLVSKWQGESEKLVRSLFAMARERRPSIIFIDEIDSMCGARSEGDSDSSRRIKTEFLVQMQGLQKDAPGVLVLGATNVPWALDSAIRRRFERRVYIPLPDLRARLQLVSLSLGNTPHQLGDVHFQTLAVQTEGFSGADISVVVRDALFQPLRKCRAATHFKRVRFNGTFFLTPCSPGDADSTKVEMRLMEVPPDRLLPPELSMEDFIAVLRNARPSVSEEDIRRHDEWTRRFGVEGQ</sequence>
<dbReference type="PANTHER" id="PTHR23074:SF83">
    <property type="entry name" value="VACUOLAR PROTEIN SORTING-ASSOCIATED PROTEIN 4A"/>
    <property type="match status" value="1"/>
</dbReference>
<dbReference type="InterPro" id="IPR027417">
    <property type="entry name" value="P-loop_NTPase"/>
</dbReference>
<dbReference type="Gene3D" id="1.20.58.80">
    <property type="entry name" value="Phosphotransferase system, lactose/cellobiose-type IIA subunit"/>
    <property type="match status" value="1"/>
</dbReference>
<dbReference type="SUPFAM" id="SSF116846">
    <property type="entry name" value="MIT domain"/>
    <property type="match status" value="1"/>
</dbReference>
<dbReference type="PROSITE" id="PS00674">
    <property type="entry name" value="AAA"/>
    <property type="match status" value="1"/>
</dbReference>
<dbReference type="AlphaFoldDB" id="A0A0F7UJK9"/>
<dbReference type="GO" id="GO:0016197">
    <property type="term" value="P:endosomal transport"/>
    <property type="evidence" value="ECO:0007669"/>
    <property type="project" value="TreeGrafter"/>
</dbReference>
<dbReference type="InterPro" id="IPR003960">
    <property type="entry name" value="ATPase_AAA_CS"/>
</dbReference>
<dbReference type="Pfam" id="PF04212">
    <property type="entry name" value="MIT"/>
    <property type="match status" value="1"/>
</dbReference>